<dbReference type="FunCoup" id="A5DDQ3">
    <property type="interactions" value="50"/>
</dbReference>
<feature type="binding site" evidence="1">
    <location>
        <position position="145"/>
    </location>
    <ligand>
        <name>a divalent metal cation</name>
        <dbReference type="ChEBI" id="CHEBI:60240"/>
        <label>1</label>
    </ligand>
</feature>
<feature type="binding site" evidence="1">
    <location>
        <position position="204"/>
    </location>
    <ligand>
        <name>a divalent metal cation</name>
        <dbReference type="ChEBI" id="CHEBI:60240"/>
        <label>2</label>
    </ligand>
</feature>
<dbReference type="PANTHER" id="PTHR47345">
    <property type="entry name" value="CUT9-INTERACTING PROTEIN SCN1"/>
    <property type="match status" value="1"/>
</dbReference>
<dbReference type="RefSeq" id="XP_001485733.2">
    <property type="nucleotide sequence ID" value="XM_001485683.1"/>
</dbReference>
<dbReference type="SUPFAM" id="SSF51556">
    <property type="entry name" value="Metallo-dependent hydrolases"/>
    <property type="match status" value="1"/>
</dbReference>
<dbReference type="Pfam" id="PF01026">
    <property type="entry name" value="TatD_DNase"/>
    <property type="match status" value="1"/>
</dbReference>
<dbReference type="OrthoDB" id="413993at2759"/>
<dbReference type="Gene3D" id="3.20.20.140">
    <property type="entry name" value="Metal-dependent hydrolases"/>
    <property type="match status" value="1"/>
</dbReference>
<dbReference type="InterPro" id="IPR001130">
    <property type="entry name" value="TatD-like"/>
</dbReference>
<dbReference type="VEuPathDB" id="FungiDB:PGUG_01404"/>
<dbReference type="PANTHER" id="PTHR47345:SF1">
    <property type="entry name" value="CUT9-INTERACTING PROTEIN SCN1"/>
    <property type="match status" value="1"/>
</dbReference>
<dbReference type="GeneID" id="5128318"/>
<organism evidence="2 3">
    <name type="scientific">Meyerozyma guilliermondii (strain ATCC 6260 / CBS 566 / DSM 6381 / JCM 1539 / NBRC 10279 / NRRL Y-324)</name>
    <name type="common">Yeast</name>
    <name type="synonym">Candida guilliermondii</name>
    <dbReference type="NCBI Taxonomy" id="294746"/>
    <lineage>
        <taxon>Eukaryota</taxon>
        <taxon>Fungi</taxon>
        <taxon>Dikarya</taxon>
        <taxon>Ascomycota</taxon>
        <taxon>Saccharomycotina</taxon>
        <taxon>Pichiomycetes</taxon>
        <taxon>Debaryomycetaceae</taxon>
        <taxon>Meyerozyma</taxon>
    </lineage>
</organism>
<dbReference type="InParanoid" id="A5DDQ3"/>
<dbReference type="HOGENOM" id="CLU_031506_3_1_1"/>
<protein>
    <recommendedName>
        <fullName evidence="4">Metallo-dependent hydrolase</fullName>
    </recommendedName>
</protein>
<dbReference type="eggNOG" id="KOG3020">
    <property type="taxonomic scope" value="Eukaryota"/>
</dbReference>
<dbReference type="Proteomes" id="UP000001997">
    <property type="component" value="Unassembled WGS sequence"/>
</dbReference>
<evidence type="ECO:0000313" key="3">
    <source>
        <dbReference type="Proteomes" id="UP000001997"/>
    </source>
</evidence>
<keyword evidence="1" id="KW-0479">Metal-binding</keyword>
<feature type="binding site" evidence="1">
    <location>
        <position position="283"/>
    </location>
    <ligand>
        <name>a divalent metal cation</name>
        <dbReference type="ChEBI" id="CHEBI:60240"/>
        <label>1</label>
    </ligand>
</feature>
<dbReference type="InterPro" id="IPR032466">
    <property type="entry name" value="Metal_Hydrolase"/>
</dbReference>
<proteinExistence type="predicted"/>
<dbReference type="EMBL" id="CH408156">
    <property type="protein sequence ID" value="EDK37306.2"/>
    <property type="molecule type" value="Genomic_DNA"/>
</dbReference>
<sequence>MFSKVADNHCHIDVNCTKEDIMETADAIALSPELRDGFFSIMTTYERDMHLLQILFHRLGKTQNKLMPYWGVHPWYSHLFTFCERDGESLASWKEKHYRQVLEPEPTNEMMRVLPDPIDMNSYLKTLQDTIQRCKPPHGKFGIGEIGLDKLFRVPSAGYYGSLATIDSNSPRLSPCKVTMEHQERILQSQLLLAEELQAPISVHCVKAHGRLYAAIEKFRGPTIILHSYTGSTDQAQMWIRKTDKLNQQIFFSFSQWINGEKAAQLRALMEILRDEHILVESDVSIDRYDLETYKSEHIQQIVETVKAIRKWDSLEILSQNIERAIGVKEIENLY</sequence>
<evidence type="ECO:0000256" key="1">
    <source>
        <dbReference type="PIRSR" id="PIRSR005902-1"/>
    </source>
</evidence>
<feature type="binding site" evidence="1">
    <location>
        <position position="227"/>
    </location>
    <ligand>
        <name>a divalent metal cation</name>
        <dbReference type="ChEBI" id="CHEBI:60240"/>
        <label>2</label>
    </ligand>
</feature>
<accession>A5DDQ3</accession>
<evidence type="ECO:0000313" key="2">
    <source>
        <dbReference type="EMBL" id="EDK37306.2"/>
    </source>
</evidence>
<name>A5DDQ3_PICGU</name>
<keyword evidence="3" id="KW-1185">Reference proteome</keyword>
<dbReference type="GO" id="GO:0046872">
    <property type="term" value="F:metal ion binding"/>
    <property type="evidence" value="ECO:0007669"/>
    <property type="project" value="UniProtKB-KW"/>
</dbReference>
<gene>
    <name evidence="2" type="ORF">PGUG_01404</name>
</gene>
<dbReference type="PIRSF" id="PIRSF005902">
    <property type="entry name" value="DNase_TatD"/>
    <property type="match status" value="1"/>
</dbReference>
<dbReference type="OMA" id="TECWKGH"/>
<reference evidence="2 3" key="1">
    <citation type="journal article" date="2009" name="Nature">
        <title>Evolution of pathogenicity and sexual reproduction in eight Candida genomes.</title>
        <authorList>
            <person name="Butler G."/>
            <person name="Rasmussen M.D."/>
            <person name="Lin M.F."/>
            <person name="Santos M.A."/>
            <person name="Sakthikumar S."/>
            <person name="Munro C.A."/>
            <person name="Rheinbay E."/>
            <person name="Grabherr M."/>
            <person name="Forche A."/>
            <person name="Reedy J.L."/>
            <person name="Agrafioti I."/>
            <person name="Arnaud M.B."/>
            <person name="Bates S."/>
            <person name="Brown A.J."/>
            <person name="Brunke S."/>
            <person name="Costanzo M.C."/>
            <person name="Fitzpatrick D.A."/>
            <person name="de Groot P.W."/>
            <person name="Harris D."/>
            <person name="Hoyer L.L."/>
            <person name="Hube B."/>
            <person name="Klis F.M."/>
            <person name="Kodira C."/>
            <person name="Lennard N."/>
            <person name="Logue M.E."/>
            <person name="Martin R."/>
            <person name="Neiman A.M."/>
            <person name="Nikolaou E."/>
            <person name="Quail M.A."/>
            <person name="Quinn J."/>
            <person name="Santos M.C."/>
            <person name="Schmitzberger F.F."/>
            <person name="Sherlock G."/>
            <person name="Shah P."/>
            <person name="Silverstein K.A."/>
            <person name="Skrzypek M.S."/>
            <person name="Soll D."/>
            <person name="Staggs R."/>
            <person name="Stansfield I."/>
            <person name="Stumpf M.P."/>
            <person name="Sudbery P.E."/>
            <person name="Srikantha T."/>
            <person name="Zeng Q."/>
            <person name="Berman J."/>
            <person name="Berriman M."/>
            <person name="Heitman J."/>
            <person name="Gow N.A."/>
            <person name="Lorenz M.C."/>
            <person name="Birren B.W."/>
            <person name="Kellis M."/>
            <person name="Cuomo C.A."/>
        </authorList>
    </citation>
    <scope>NUCLEOTIDE SEQUENCE [LARGE SCALE GENOMIC DNA]</scope>
    <source>
        <strain evidence="3">ATCC 6260 / CBS 566 / DSM 6381 / JCM 1539 / NBRC 10279 / NRRL Y-324</strain>
    </source>
</reference>
<dbReference type="GO" id="GO:0016788">
    <property type="term" value="F:hydrolase activity, acting on ester bonds"/>
    <property type="evidence" value="ECO:0007669"/>
    <property type="project" value="InterPro"/>
</dbReference>
<evidence type="ECO:0008006" key="4">
    <source>
        <dbReference type="Google" id="ProtNLM"/>
    </source>
</evidence>
<dbReference type="AlphaFoldDB" id="A5DDQ3"/>
<dbReference type="KEGG" id="pgu:PGUG_01404"/>
<dbReference type="InterPro" id="IPR053044">
    <property type="entry name" value="Metallo-hydrolase/TatD-type"/>
</dbReference>